<evidence type="ECO:0000313" key="4">
    <source>
        <dbReference type="Proteomes" id="UP000183656"/>
    </source>
</evidence>
<evidence type="ECO:0000256" key="1">
    <source>
        <dbReference type="SAM" id="MobiDB-lite"/>
    </source>
</evidence>
<dbReference type="STRING" id="343013.SAMN04489707_103138"/>
<name>A0A1I7JUY0_9BURK</name>
<dbReference type="EMBL" id="FPBX01000031">
    <property type="protein sequence ID" value="SFU89001.1"/>
    <property type="molecule type" value="Genomic_DNA"/>
</dbReference>
<keyword evidence="4" id="KW-1185">Reference proteome</keyword>
<organism evidence="3 4">
    <name type="scientific">Paenacidovorax caeni</name>
    <dbReference type="NCBI Taxonomy" id="343013"/>
    <lineage>
        <taxon>Bacteria</taxon>
        <taxon>Pseudomonadati</taxon>
        <taxon>Pseudomonadota</taxon>
        <taxon>Betaproteobacteria</taxon>
        <taxon>Burkholderiales</taxon>
        <taxon>Comamonadaceae</taxon>
        <taxon>Paenacidovorax</taxon>
    </lineage>
</organism>
<dbReference type="Proteomes" id="UP000183656">
    <property type="component" value="Unassembled WGS sequence"/>
</dbReference>
<keyword evidence="2" id="KW-0812">Transmembrane</keyword>
<feature type="region of interest" description="Disordered" evidence="1">
    <location>
        <begin position="40"/>
        <end position="65"/>
    </location>
</feature>
<proteinExistence type="predicted"/>
<accession>A0A1I7JUY0</accession>
<feature type="compositionally biased region" description="Low complexity" evidence="1">
    <location>
        <begin position="49"/>
        <end position="58"/>
    </location>
</feature>
<dbReference type="AlphaFoldDB" id="A0A1I7JUY0"/>
<dbReference type="RefSeq" id="WP_054256796.1">
    <property type="nucleotide sequence ID" value="NZ_CYIG01000025.1"/>
</dbReference>
<evidence type="ECO:0000313" key="3">
    <source>
        <dbReference type="EMBL" id="SFU89001.1"/>
    </source>
</evidence>
<evidence type="ECO:0000256" key="2">
    <source>
        <dbReference type="SAM" id="Phobius"/>
    </source>
</evidence>
<protein>
    <recommendedName>
        <fullName evidence="5">Virus attachment protein p12 family protein</fullName>
    </recommendedName>
</protein>
<feature type="transmembrane region" description="Helical" evidence="2">
    <location>
        <begin position="6"/>
        <end position="23"/>
    </location>
</feature>
<reference evidence="3 4" key="1">
    <citation type="submission" date="2016-10" db="EMBL/GenBank/DDBJ databases">
        <authorList>
            <person name="de Groot N.N."/>
        </authorList>
    </citation>
    <scope>NUCLEOTIDE SEQUENCE [LARGE SCALE GENOMIC DNA]</scope>
    <source>
        <strain evidence="3 4">R-24608</strain>
    </source>
</reference>
<gene>
    <name evidence="3" type="ORF">SAMN04489707_103138</name>
</gene>
<keyword evidence="2" id="KW-0472">Membrane</keyword>
<evidence type="ECO:0008006" key="5">
    <source>
        <dbReference type="Google" id="ProtNLM"/>
    </source>
</evidence>
<sequence>MTQEIIVGLIVALAAAYVVWRFVPARWRKPLQRVHPALARESGCGGCSGCSSPSSGCGTHRRKAQ</sequence>
<keyword evidence="2" id="KW-1133">Transmembrane helix</keyword>